<dbReference type="Gene3D" id="3.90.550.10">
    <property type="entry name" value="Spore Coat Polysaccharide Biosynthesis Protein SpsA, Chain A"/>
    <property type="match status" value="1"/>
</dbReference>
<dbReference type="InterPro" id="IPR001173">
    <property type="entry name" value="Glyco_trans_2-like"/>
</dbReference>
<evidence type="ECO:0000313" key="5">
    <source>
        <dbReference type="EMBL" id="MCG4689367.1"/>
    </source>
</evidence>
<evidence type="ECO:0000313" key="6">
    <source>
        <dbReference type="EMBL" id="OKZ47798.1"/>
    </source>
</evidence>
<name>A0A174QXI2_PHOVU</name>
<reference evidence="5" key="4">
    <citation type="submission" date="2022-01" db="EMBL/GenBank/DDBJ databases">
        <title>Collection of gut derived symbiotic bacterial strains cultured from healthy donors.</title>
        <authorList>
            <person name="Lin H."/>
            <person name="Kohout C."/>
            <person name="Waligurski E."/>
            <person name="Pamer E.G."/>
        </authorList>
    </citation>
    <scope>NUCLEOTIDE SEQUENCE</scope>
    <source>
        <strain evidence="5">DFI.6.72</strain>
    </source>
</reference>
<keyword evidence="2 7" id="KW-0808">Transferase</keyword>
<evidence type="ECO:0000313" key="10">
    <source>
        <dbReference type="Proteomes" id="UP000462015"/>
    </source>
</evidence>
<dbReference type="Proteomes" id="UP000186631">
    <property type="component" value="Unassembled WGS sequence"/>
</dbReference>
<dbReference type="RefSeq" id="WP_005848414.1">
    <property type="nucleotide sequence ID" value="NZ_CAXUDV010000036.1"/>
</dbReference>
<dbReference type="Proteomes" id="UP000462015">
    <property type="component" value="Unassembled WGS sequence"/>
</dbReference>
<dbReference type="AlphaFoldDB" id="A0A174QXI2"/>
<evidence type="ECO:0000313" key="9">
    <source>
        <dbReference type="Proteomes" id="UP000266497"/>
    </source>
</evidence>
<dbReference type="CDD" id="cd00761">
    <property type="entry name" value="Glyco_tranf_GTA_type"/>
    <property type="match status" value="1"/>
</dbReference>
<gene>
    <name evidence="6" type="ORF">BHV80_10220</name>
    <name evidence="7" type="ORF">DWY53_21170</name>
    <name evidence="4" type="ORF">GAY12_04035</name>
    <name evidence="5" type="ORF">L0N01_12190</name>
</gene>
<protein>
    <submittedName>
        <fullName evidence="7">Glycosyltransferase</fullName>
        <ecNumber evidence="5">2.4.-.-</ecNumber>
    </submittedName>
</protein>
<evidence type="ECO:0000313" key="8">
    <source>
        <dbReference type="Proteomes" id="UP000186631"/>
    </source>
</evidence>
<dbReference type="SUPFAM" id="SSF53448">
    <property type="entry name" value="Nucleotide-diphospho-sugar transferases"/>
    <property type="match status" value="1"/>
</dbReference>
<dbReference type="PANTHER" id="PTHR22916:SF51">
    <property type="entry name" value="GLYCOSYLTRANSFERASE EPSH-RELATED"/>
    <property type="match status" value="1"/>
</dbReference>
<dbReference type="PANTHER" id="PTHR22916">
    <property type="entry name" value="GLYCOSYLTRANSFERASE"/>
    <property type="match status" value="1"/>
</dbReference>
<reference evidence="7 9" key="2">
    <citation type="submission" date="2018-08" db="EMBL/GenBank/DDBJ databases">
        <title>A genome reference for cultivated species of the human gut microbiota.</title>
        <authorList>
            <person name="Zou Y."/>
            <person name="Xue W."/>
            <person name="Luo G."/>
        </authorList>
    </citation>
    <scope>NUCLEOTIDE SEQUENCE [LARGE SCALE GENOMIC DNA]</scope>
    <source>
        <strain evidence="7 9">AF25-30LB</strain>
    </source>
</reference>
<dbReference type="EC" id="2.4.-.-" evidence="5"/>
<evidence type="ECO:0000256" key="1">
    <source>
        <dbReference type="ARBA" id="ARBA00022676"/>
    </source>
</evidence>
<dbReference type="GO" id="GO:0016758">
    <property type="term" value="F:hexosyltransferase activity"/>
    <property type="evidence" value="ECO:0007669"/>
    <property type="project" value="UniProtKB-ARBA"/>
</dbReference>
<reference evidence="4 10" key="3">
    <citation type="journal article" date="2019" name="Nat. Med.">
        <title>A library of human gut bacterial isolates paired with longitudinal multiomics data enables mechanistic microbiome research.</title>
        <authorList>
            <person name="Poyet M."/>
            <person name="Groussin M."/>
            <person name="Gibbons S.M."/>
            <person name="Avila-Pacheco J."/>
            <person name="Jiang X."/>
            <person name="Kearney S.M."/>
            <person name="Perrotta A.R."/>
            <person name="Berdy B."/>
            <person name="Zhao S."/>
            <person name="Lieberman T.D."/>
            <person name="Swanson P.K."/>
            <person name="Smith M."/>
            <person name="Roesemann S."/>
            <person name="Alexander J.E."/>
            <person name="Rich S.A."/>
            <person name="Livny J."/>
            <person name="Vlamakis H."/>
            <person name="Clish C."/>
            <person name="Bullock K."/>
            <person name="Deik A."/>
            <person name="Scott J."/>
            <person name="Pierce K.A."/>
            <person name="Xavier R.J."/>
            <person name="Alm E.J."/>
        </authorList>
    </citation>
    <scope>NUCLEOTIDE SEQUENCE [LARGE SCALE GENOMIC DNA]</scope>
    <source>
        <strain evidence="4 10">BIOML-A98</strain>
    </source>
</reference>
<dbReference type="Proteomes" id="UP000266497">
    <property type="component" value="Unassembled WGS sequence"/>
</dbReference>
<sequence>MENDIPKISVIVPVYNVEKYLDRCIQSILNQTLKELEIILVDDGSPDNCPALCDEYAQKDARIKVIHKKNEGLGFARNAGLNLASGKFVSFLDSDDWVAPAMYEALYRVAEKMKCDTVYCSLQYYYSKDKIIPFEEVGQEVFFRGRKSVDSFLLDMLAPLPSYRSDVKYMVSVCKAIYLRKIIEDNQLRFVSEKVVASEDMFFHVRYLKLAENVGFIPEYFYNYFQNECSITHTYTEDKIERLKRFIQEMHSVFAEYFAEEDYWVRLQRKALHYLRNSLYIKYQIVKKKSFSIQNYELKQICKDAFFYHYLNNYPYQLLPMKHRLFYLLVKYRATLLLLLVYKLNKK</sequence>
<dbReference type="Pfam" id="PF00535">
    <property type="entry name" value="Glycos_transf_2"/>
    <property type="match status" value="1"/>
</dbReference>
<dbReference type="Proteomes" id="UP001200843">
    <property type="component" value="Unassembled WGS sequence"/>
</dbReference>
<reference evidence="6 8" key="1">
    <citation type="journal article" date="2016" name="Nat. Biotechnol.">
        <title>Measurement of bacterial replication rates in microbial communities.</title>
        <authorList>
            <person name="Brown C.T."/>
            <person name="Olm M.R."/>
            <person name="Thomas B.C."/>
            <person name="Banfield J.F."/>
        </authorList>
    </citation>
    <scope>NUCLEOTIDE SEQUENCE [LARGE SCALE GENOMIC DNA]</scope>
    <source>
        <strain evidence="6">42_262</strain>
    </source>
</reference>
<dbReference type="EMBL" id="MNQV01000189">
    <property type="protein sequence ID" value="OKZ47798.1"/>
    <property type="molecule type" value="Genomic_DNA"/>
</dbReference>
<keyword evidence="1 5" id="KW-0328">Glycosyltransferase</keyword>
<feature type="domain" description="Glycosyltransferase 2-like" evidence="3">
    <location>
        <begin position="9"/>
        <end position="134"/>
    </location>
</feature>
<dbReference type="EMBL" id="QRUD01000094">
    <property type="protein sequence ID" value="RGR31908.1"/>
    <property type="molecule type" value="Genomic_DNA"/>
</dbReference>
<proteinExistence type="predicted"/>
<dbReference type="EMBL" id="JAKNGO010000027">
    <property type="protein sequence ID" value="MCG4689367.1"/>
    <property type="molecule type" value="Genomic_DNA"/>
</dbReference>
<organism evidence="7 9">
    <name type="scientific">Phocaeicola vulgatus</name>
    <name type="common">Bacteroides vulgatus</name>
    <dbReference type="NCBI Taxonomy" id="821"/>
    <lineage>
        <taxon>Bacteria</taxon>
        <taxon>Pseudomonadati</taxon>
        <taxon>Bacteroidota</taxon>
        <taxon>Bacteroidia</taxon>
        <taxon>Bacteroidales</taxon>
        <taxon>Bacteroidaceae</taxon>
        <taxon>Phocaeicola</taxon>
    </lineage>
</organism>
<accession>A0A174QXI2</accession>
<evidence type="ECO:0000313" key="4">
    <source>
        <dbReference type="EMBL" id="KAB6638865.1"/>
    </source>
</evidence>
<evidence type="ECO:0000313" key="7">
    <source>
        <dbReference type="EMBL" id="RGR31908.1"/>
    </source>
</evidence>
<evidence type="ECO:0000256" key="2">
    <source>
        <dbReference type="ARBA" id="ARBA00022679"/>
    </source>
</evidence>
<comment type="caution">
    <text evidence="7">The sequence shown here is derived from an EMBL/GenBank/DDBJ whole genome shotgun (WGS) entry which is preliminary data.</text>
</comment>
<evidence type="ECO:0000259" key="3">
    <source>
        <dbReference type="Pfam" id="PF00535"/>
    </source>
</evidence>
<dbReference type="InterPro" id="IPR029044">
    <property type="entry name" value="Nucleotide-diphossugar_trans"/>
</dbReference>
<dbReference type="EMBL" id="WDAL01000006">
    <property type="protein sequence ID" value="KAB6638865.1"/>
    <property type="molecule type" value="Genomic_DNA"/>
</dbReference>